<dbReference type="InterPro" id="IPR029033">
    <property type="entry name" value="His_PPase_superfam"/>
</dbReference>
<evidence type="ECO:0000313" key="2">
    <source>
        <dbReference type="Proteomes" id="UP000245697"/>
    </source>
</evidence>
<dbReference type="Pfam" id="PF00300">
    <property type="entry name" value="His_Phos_1"/>
    <property type="match status" value="1"/>
</dbReference>
<comment type="caution">
    <text evidence="1">The sequence shown here is derived from an EMBL/GenBank/DDBJ whole genome shotgun (WGS) entry which is preliminary data.</text>
</comment>
<dbReference type="Gene3D" id="3.40.50.1240">
    <property type="entry name" value="Phosphoglycerate mutase-like"/>
    <property type="match status" value="1"/>
</dbReference>
<evidence type="ECO:0000313" key="1">
    <source>
        <dbReference type="EMBL" id="PWK46967.1"/>
    </source>
</evidence>
<gene>
    <name evidence="1" type="ORF">BC793_10881</name>
</gene>
<dbReference type="EMBL" id="QGGR01000008">
    <property type="protein sequence ID" value="PWK46967.1"/>
    <property type="molecule type" value="Genomic_DNA"/>
</dbReference>
<dbReference type="AlphaFoldDB" id="A0A316FY17"/>
<name>A0A316FY17_9ACTN</name>
<dbReference type="OrthoDB" id="4120859at2"/>
<protein>
    <submittedName>
        <fullName evidence="1">Histidine phosphatase superfamily protein (Branch 1)</fullName>
    </submittedName>
</protein>
<organism evidence="1 2">
    <name type="scientific">Actinoplanes xinjiangensis</name>
    <dbReference type="NCBI Taxonomy" id="512350"/>
    <lineage>
        <taxon>Bacteria</taxon>
        <taxon>Bacillati</taxon>
        <taxon>Actinomycetota</taxon>
        <taxon>Actinomycetes</taxon>
        <taxon>Micromonosporales</taxon>
        <taxon>Micromonosporaceae</taxon>
        <taxon>Actinoplanes</taxon>
    </lineage>
</organism>
<sequence>MPGDQHAVDKLADMINGCDDGGPATTRRIPDFAGTGIPIRQDPRLRECNYGTFNGTPVGELARIRSQHIHQPFPGGQSYQEVVGQTRDFLSEVARDWDGKKVLLISHSANRWALDNLLAGIPLEDQVDAPFAWREGWHYTLPTGWPGR</sequence>
<dbReference type="InterPro" id="IPR013078">
    <property type="entry name" value="His_Pase_superF_clade-1"/>
</dbReference>
<reference evidence="1 2" key="1">
    <citation type="submission" date="2018-05" db="EMBL/GenBank/DDBJ databases">
        <title>Genomic Encyclopedia of Archaeal and Bacterial Type Strains, Phase II (KMG-II): from individual species to whole genera.</title>
        <authorList>
            <person name="Goeker M."/>
        </authorList>
    </citation>
    <scope>NUCLEOTIDE SEQUENCE [LARGE SCALE GENOMIC DNA]</scope>
    <source>
        <strain evidence="1 2">DSM 45184</strain>
    </source>
</reference>
<proteinExistence type="predicted"/>
<dbReference type="SUPFAM" id="SSF53254">
    <property type="entry name" value="Phosphoglycerate mutase-like"/>
    <property type="match status" value="1"/>
</dbReference>
<dbReference type="Proteomes" id="UP000245697">
    <property type="component" value="Unassembled WGS sequence"/>
</dbReference>
<accession>A0A316FY17</accession>
<keyword evidence="2" id="KW-1185">Reference proteome</keyword>
<dbReference type="RefSeq" id="WP_158319317.1">
    <property type="nucleotide sequence ID" value="NZ_BONA01000049.1"/>
</dbReference>